<dbReference type="Pfam" id="PF13855">
    <property type="entry name" value="LRR_8"/>
    <property type="match status" value="1"/>
</dbReference>
<reference evidence="3 4" key="1">
    <citation type="journal article" date="2016" name="Genome Biol. Evol.">
        <title>Gene Family Evolution Reflects Adaptation to Soil Environmental Stressors in the Genome of the Collembolan Orchesella cincta.</title>
        <authorList>
            <person name="Faddeeva-Vakhrusheva A."/>
            <person name="Derks M.F."/>
            <person name="Anvar S.Y."/>
            <person name="Agamennone V."/>
            <person name="Suring W."/>
            <person name="Smit S."/>
            <person name="van Straalen N.M."/>
            <person name="Roelofs D."/>
        </authorList>
    </citation>
    <scope>NUCLEOTIDE SEQUENCE [LARGE SCALE GENOMIC DNA]</scope>
    <source>
        <tissue evidence="3">Mixed pool</tissue>
    </source>
</reference>
<keyword evidence="1" id="KW-0433">Leucine-rich repeat</keyword>
<dbReference type="SUPFAM" id="SSF52075">
    <property type="entry name" value="Outer arm dynein light chain 1"/>
    <property type="match status" value="1"/>
</dbReference>
<evidence type="ECO:0000256" key="2">
    <source>
        <dbReference type="ARBA" id="ARBA00022737"/>
    </source>
</evidence>
<dbReference type="GO" id="GO:0005737">
    <property type="term" value="C:cytoplasm"/>
    <property type="evidence" value="ECO:0007669"/>
    <property type="project" value="TreeGrafter"/>
</dbReference>
<evidence type="ECO:0000256" key="1">
    <source>
        <dbReference type="ARBA" id="ARBA00022614"/>
    </source>
</evidence>
<evidence type="ECO:0000313" key="4">
    <source>
        <dbReference type="Proteomes" id="UP000094527"/>
    </source>
</evidence>
<protein>
    <submittedName>
        <fullName evidence="3">Leucine-rich repeat-containing protein 20</fullName>
    </submittedName>
</protein>
<dbReference type="PANTHER" id="PTHR48051:SF54">
    <property type="entry name" value="LEUCINE-RICH REPEAT-CONTAINING PROTEIN"/>
    <property type="match status" value="1"/>
</dbReference>
<sequence length="210" mass="24045">MRPKLSDLTNNQMDEQTNAQYHQAMMCTRLAGHAIIRVVGRCRDAQENENLDLSECQLMQVPDAVFHLMRHTNLKTCDLSFNVITKIPPILAAKFSCITELNVSNNRMSKLPEEIGELQQLVLLNISHNAFVSLPRVTYTLPKLEQINAEKNYISDVDAKRLAERACLKVANFRQNPLNKETHDELSKVARITILLSPIEDEDWDKQNDF</sequence>
<keyword evidence="2" id="KW-0677">Repeat</keyword>
<dbReference type="PROSITE" id="PS51450">
    <property type="entry name" value="LRR"/>
    <property type="match status" value="1"/>
</dbReference>
<dbReference type="InterPro" id="IPR032675">
    <property type="entry name" value="LRR_dom_sf"/>
</dbReference>
<keyword evidence="4" id="KW-1185">Reference proteome</keyword>
<comment type="caution">
    <text evidence="3">The sequence shown here is derived from an EMBL/GenBank/DDBJ whole genome shotgun (WGS) entry which is preliminary data.</text>
</comment>
<dbReference type="InterPro" id="IPR001611">
    <property type="entry name" value="Leu-rich_rpt"/>
</dbReference>
<dbReference type="AlphaFoldDB" id="A0A1D2MNE3"/>
<evidence type="ECO:0000313" key="3">
    <source>
        <dbReference type="EMBL" id="ODM94546.1"/>
    </source>
</evidence>
<dbReference type="OMA" id="WINVKSN"/>
<proteinExistence type="predicted"/>
<organism evidence="3 4">
    <name type="scientific">Orchesella cincta</name>
    <name type="common">Springtail</name>
    <name type="synonym">Podura cincta</name>
    <dbReference type="NCBI Taxonomy" id="48709"/>
    <lineage>
        <taxon>Eukaryota</taxon>
        <taxon>Metazoa</taxon>
        <taxon>Ecdysozoa</taxon>
        <taxon>Arthropoda</taxon>
        <taxon>Hexapoda</taxon>
        <taxon>Collembola</taxon>
        <taxon>Entomobryomorpha</taxon>
        <taxon>Entomobryoidea</taxon>
        <taxon>Orchesellidae</taxon>
        <taxon>Orchesellinae</taxon>
        <taxon>Orchesella</taxon>
    </lineage>
</organism>
<dbReference type="EMBL" id="LJIJ01000791">
    <property type="protein sequence ID" value="ODM94546.1"/>
    <property type="molecule type" value="Genomic_DNA"/>
</dbReference>
<gene>
    <name evidence="3" type="ORF">Ocin01_12137</name>
</gene>
<dbReference type="OrthoDB" id="1060944at2759"/>
<dbReference type="PANTHER" id="PTHR48051">
    <property type="match status" value="1"/>
</dbReference>
<dbReference type="InterPro" id="IPR050216">
    <property type="entry name" value="LRR_domain-containing"/>
</dbReference>
<name>A0A1D2MNE3_ORCCI</name>
<dbReference type="Proteomes" id="UP000094527">
    <property type="component" value="Unassembled WGS sequence"/>
</dbReference>
<dbReference type="STRING" id="48709.A0A1D2MNE3"/>
<dbReference type="Gene3D" id="3.80.10.10">
    <property type="entry name" value="Ribonuclease Inhibitor"/>
    <property type="match status" value="1"/>
</dbReference>
<accession>A0A1D2MNE3</accession>